<sequence>MSPLSDLPETTSAPLSGERLRALVAPMVRGTMVERCGMEMVELDARGGIMTMPVAGNTQPAGLLHGGATIALAESIASFAAMLQAREVLGEGAQAVGTSVSALHHRSARAGTVTATCAVRHAGRQVASYLVDVRDESGALLSTITVQTMLLPPR</sequence>
<feature type="domain" description="Thioesterase" evidence="3">
    <location>
        <begin position="62"/>
        <end position="140"/>
    </location>
</feature>
<accession>A0ABS4YF57</accession>
<dbReference type="PANTHER" id="PTHR43240">
    <property type="entry name" value="1,4-DIHYDROXY-2-NAPHTHOYL-COA THIOESTERASE 1"/>
    <property type="match status" value="1"/>
</dbReference>
<dbReference type="RefSeq" id="WP_209886138.1">
    <property type="nucleotide sequence ID" value="NZ_BAAAJV010000026.1"/>
</dbReference>
<comment type="caution">
    <text evidence="4">The sequence shown here is derived from an EMBL/GenBank/DDBJ whole genome shotgun (WGS) entry which is preliminary data.</text>
</comment>
<evidence type="ECO:0000259" key="3">
    <source>
        <dbReference type="Pfam" id="PF03061"/>
    </source>
</evidence>
<gene>
    <name evidence="4" type="ORF">JOF44_000138</name>
</gene>
<dbReference type="PANTHER" id="PTHR43240:SF5">
    <property type="entry name" value="1,4-DIHYDROXY-2-NAPHTHOYL-COA THIOESTERASE 1"/>
    <property type="match status" value="1"/>
</dbReference>
<dbReference type="SUPFAM" id="SSF54637">
    <property type="entry name" value="Thioesterase/thiol ester dehydrase-isomerase"/>
    <property type="match status" value="1"/>
</dbReference>
<protein>
    <submittedName>
        <fullName evidence="4">Uncharacterized protein (TIGR00369 family)</fullName>
    </submittedName>
</protein>
<keyword evidence="5" id="KW-1185">Reference proteome</keyword>
<dbReference type="EMBL" id="JAGIOC010000001">
    <property type="protein sequence ID" value="MBP2407235.1"/>
    <property type="molecule type" value="Genomic_DNA"/>
</dbReference>
<name>A0ABS4YF57_9MICO</name>
<dbReference type="Proteomes" id="UP000698222">
    <property type="component" value="Unassembled WGS sequence"/>
</dbReference>
<dbReference type="Pfam" id="PF03061">
    <property type="entry name" value="4HBT"/>
    <property type="match status" value="1"/>
</dbReference>
<dbReference type="InterPro" id="IPR006683">
    <property type="entry name" value="Thioestr_dom"/>
</dbReference>
<evidence type="ECO:0000256" key="2">
    <source>
        <dbReference type="ARBA" id="ARBA00022801"/>
    </source>
</evidence>
<evidence type="ECO:0000313" key="4">
    <source>
        <dbReference type="EMBL" id="MBP2407235.1"/>
    </source>
</evidence>
<dbReference type="CDD" id="cd03443">
    <property type="entry name" value="PaaI_thioesterase"/>
    <property type="match status" value="1"/>
</dbReference>
<proteinExistence type="inferred from homology"/>
<organism evidence="4 5">
    <name type="scientific">Brachybacterium fresconis</name>
    <dbReference type="NCBI Taxonomy" id="173363"/>
    <lineage>
        <taxon>Bacteria</taxon>
        <taxon>Bacillati</taxon>
        <taxon>Actinomycetota</taxon>
        <taxon>Actinomycetes</taxon>
        <taxon>Micrococcales</taxon>
        <taxon>Dermabacteraceae</taxon>
        <taxon>Brachybacterium</taxon>
    </lineage>
</organism>
<comment type="similarity">
    <text evidence="1">Belongs to the thioesterase PaaI family.</text>
</comment>
<dbReference type="Gene3D" id="3.10.129.10">
    <property type="entry name" value="Hotdog Thioesterase"/>
    <property type="match status" value="1"/>
</dbReference>
<reference evidence="4 5" key="1">
    <citation type="submission" date="2021-03" db="EMBL/GenBank/DDBJ databases">
        <title>Sequencing the genomes of 1000 actinobacteria strains.</title>
        <authorList>
            <person name="Klenk H.-P."/>
        </authorList>
    </citation>
    <scope>NUCLEOTIDE SEQUENCE [LARGE SCALE GENOMIC DNA]</scope>
    <source>
        <strain evidence="4 5">DSM 14564</strain>
    </source>
</reference>
<evidence type="ECO:0000313" key="5">
    <source>
        <dbReference type="Proteomes" id="UP000698222"/>
    </source>
</evidence>
<dbReference type="InterPro" id="IPR029069">
    <property type="entry name" value="HotDog_dom_sf"/>
</dbReference>
<dbReference type="NCBIfam" id="TIGR00369">
    <property type="entry name" value="unchar_dom_1"/>
    <property type="match status" value="1"/>
</dbReference>
<dbReference type="InterPro" id="IPR003736">
    <property type="entry name" value="PAAI_dom"/>
</dbReference>
<keyword evidence="2" id="KW-0378">Hydrolase</keyword>
<evidence type="ECO:0000256" key="1">
    <source>
        <dbReference type="ARBA" id="ARBA00008324"/>
    </source>
</evidence>